<dbReference type="InterPro" id="IPR036116">
    <property type="entry name" value="FN3_sf"/>
</dbReference>
<evidence type="ECO:0000259" key="1">
    <source>
        <dbReference type="PROSITE" id="PS50853"/>
    </source>
</evidence>
<evidence type="ECO:0000313" key="2">
    <source>
        <dbReference type="EMBL" id="KAH0631349.1"/>
    </source>
</evidence>
<dbReference type="SUPFAM" id="SSF49265">
    <property type="entry name" value="Fibronectin type III"/>
    <property type="match status" value="1"/>
</dbReference>
<dbReference type="InterPro" id="IPR013783">
    <property type="entry name" value="Ig-like_fold"/>
</dbReference>
<feature type="domain" description="Fibronectin type-III" evidence="1">
    <location>
        <begin position="68"/>
        <end position="160"/>
    </location>
</feature>
<feature type="non-terminal residue" evidence="2">
    <location>
        <position position="1"/>
    </location>
</feature>
<reference evidence="2 3" key="1">
    <citation type="journal article" date="2022" name="Gigascience">
        <title>A chromosome-level genome assembly and annotation of the desert horned lizard, Phrynosoma platyrhinos, provides insight into chromosomal rearrangements among reptiles.</title>
        <authorList>
            <person name="Koochekian N."/>
            <person name="Ascanio A."/>
            <person name="Farleigh K."/>
            <person name="Card D.C."/>
            <person name="Schield D.R."/>
            <person name="Castoe T.A."/>
            <person name="Jezkova T."/>
        </authorList>
    </citation>
    <scope>NUCLEOTIDE SEQUENCE [LARGE SCALE GENOMIC DNA]</scope>
    <source>
        <strain evidence="2">NK-2021</strain>
    </source>
</reference>
<dbReference type="EMBL" id="JAIPUX010000035">
    <property type="protein sequence ID" value="KAH0631349.1"/>
    <property type="molecule type" value="Genomic_DNA"/>
</dbReference>
<dbReference type="PANTHER" id="PTHR32430:SF1">
    <property type="entry name" value="FIBRONECTIN TYPE III DOMAIN-CONTAINING PROTEIN 8"/>
    <property type="match status" value="1"/>
</dbReference>
<dbReference type="Proteomes" id="UP000826234">
    <property type="component" value="Unassembled WGS sequence"/>
</dbReference>
<proteinExistence type="predicted"/>
<keyword evidence="3" id="KW-1185">Reference proteome</keyword>
<gene>
    <name evidence="2" type="ORF">JD844_005641</name>
</gene>
<name>A0ABQ7TNG4_PHRPL</name>
<dbReference type="PANTHER" id="PTHR32430">
    <property type="entry name" value="FIBRONECTIN TYPE III DOMAIN-CONTAINING PROTEIN 8"/>
    <property type="match status" value="1"/>
</dbReference>
<evidence type="ECO:0000313" key="3">
    <source>
        <dbReference type="Proteomes" id="UP000826234"/>
    </source>
</evidence>
<comment type="caution">
    <text evidence="2">The sequence shown here is derived from an EMBL/GenBank/DDBJ whole genome shotgun (WGS) entry which is preliminary data.</text>
</comment>
<sequence length="174" mass="19336">YQLYRDHLKLPSESSDTSSSIPGSGAESQKNILYSTSSLPCTLDSLQAGFLVPEKAPSRKTPLTWPSRSSNPSVPVDLNICDEVSWTGPRNGELISFYELQLQEAKLDGQGKNIHWFCSQTEEHLENLTPDTKYLIRFGTMAPVQGMPLDPSPVTVTVRRSRKSQKKTIFLPAP</sequence>
<dbReference type="PROSITE" id="PS50853">
    <property type="entry name" value="FN3"/>
    <property type="match status" value="1"/>
</dbReference>
<dbReference type="InterPro" id="IPR003961">
    <property type="entry name" value="FN3_dom"/>
</dbReference>
<dbReference type="CDD" id="cd00063">
    <property type="entry name" value="FN3"/>
    <property type="match status" value="1"/>
</dbReference>
<organism evidence="2 3">
    <name type="scientific">Phrynosoma platyrhinos</name>
    <name type="common">Desert horned lizard</name>
    <dbReference type="NCBI Taxonomy" id="52577"/>
    <lineage>
        <taxon>Eukaryota</taxon>
        <taxon>Metazoa</taxon>
        <taxon>Chordata</taxon>
        <taxon>Craniata</taxon>
        <taxon>Vertebrata</taxon>
        <taxon>Euteleostomi</taxon>
        <taxon>Lepidosauria</taxon>
        <taxon>Squamata</taxon>
        <taxon>Bifurcata</taxon>
        <taxon>Unidentata</taxon>
        <taxon>Episquamata</taxon>
        <taxon>Toxicofera</taxon>
        <taxon>Iguania</taxon>
        <taxon>Phrynosomatidae</taxon>
        <taxon>Phrynosomatinae</taxon>
        <taxon>Phrynosoma</taxon>
    </lineage>
</organism>
<protein>
    <recommendedName>
        <fullName evidence="1">Fibronectin type-III domain-containing protein</fullName>
    </recommendedName>
</protein>
<dbReference type="Gene3D" id="2.60.40.10">
    <property type="entry name" value="Immunoglobulins"/>
    <property type="match status" value="1"/>
</dbReference>
<accession>A0ABQ7TNG4</accession>